<dbReference type="InterPro" id="IPR058626">
    <property type="entry name" value="MdtA-like_b-barrel"/>
</dbReference>
<gene>
    <name evidence="7" type="ORF">JF625_08430</name>
</gene>
<evidence type="ECO:0000259" key="5">
    <source>
        <dbReference type="Pfam" id="PF25944"/>
    </source>
</evidence>
<evidence type="ECO:0000256" key="1">
    <source>
        <dbReference type="ARBA" id="ARBA00004196"/>
    </source>
</evidence>
<dbReference type="EMBL" id="JAEKLZ010000162">
    <property type="protein sequence ID" value="MBW8725162.1"/>
    <property type="molecule type" value="Genomic_DNA"/>
</dbReference>
<proteinExistence type="inferred from homology"/>
<evidence type="ECO:0000313" key="8">
    <source>
        <dbReference type="Proteomes" id="UP000700706"/>
    </source>
</evidence>
<reference evidence="7" key="1">
    <citation type="submission" date="2020-06" db="EMBL/GenBank/DDBJ databases">
        <title>Stable isotope informed genome-resolved metagenomics uncovers potential trophic interactions in rhizosphere soil.</title>
        <authorList>
            <person name="Starr E.P."/>
            <person name="Shi S."/>
            <person name="Blazewicz S.J."/>
            <person name="Koch B.J."/>
            <person name="Probst A.J."/>
            <person name="Hungate B.A."/>
            <person name="Pett-Ridge J."/>
            <person name="Firestone M.K."/>
            <person name="Banfield J.F."/>
        </authorList>
    </citation>
    <scope>NUCLEOTIDE SEQUENCE</scope>
    <source>
        <strain evidence="7">YM_69_17</strain>
    </source>
</reference>
<dbReference type="Pfam" id="PF25917">
    <property type="entry name" value="BSH_RND"/>
    <property type="match status" value="1"/>
</dbReference>
<dbReference type="NCBIfam" id="TIGR01730">
    <property type="entry name" value="RND_mfp"/>
    <property type="match status" value="1"/>
</dbReference>
<comment type="similarity">
    <text evidence="2">Belongs to the membrane fusion protein (MFP) (TC 8.A.1) family.</text>
</comment>
<comment type="subcellular location">
    <subcellularLocation>
        <location evidence="1">Cell envelope</location>
    </subcellularLocation>
</comment>
<dbReference type="Gene3D" id="1.10.287.470">
    <property type="entry name" value="Helix hairpin bin"/>
    <property type="match status" value="1"/>
</dbReference>
<evidence type="ECO:0000259" key="6">
    <source>
        <dbReference type="Pfam" id="PF25967"/>
    </source>
</evidence>
<sequence length="394" mass="41987">MRVRTVVLGSIVVAAAVVAGLYQTGHLPPALLALGSETAKAEAAPAGGPPPAMPVPVAAVLKRSLPIYLDYSARTESIAAISLQAKVSGYIQSQPAADGTDVKQGDLLYKIDPRDFQTALDQANAQLQRDQSNIDYLRSNFDRGSELTKNGWLNKDTFDQRESNLKQAQATLASDQAAQRQAELNLGYTEIRAPFAGRLGRNQAPVGTLISVGGGALNTLVQLDPIYVTFNPSEAELAKIRAAKATGKVTIDVLLPGETEPKHQGELTFLDNSVDNRTGTILARATVGNGDFGMLPGQYVRVRVHLKPQPDALMVPQVAVAASQFGRYVYVVSQDNKAEQRLVTLGPTDGELVAIEKGVAEGDRVITGNLQKIFYPGMPVQPLPGQQQQAKAGS</sequence>
<dbReference type="GO" id="GO:0030313">
    <property type="term" value="C:cell envelope"/>
    <property type="evidence" value="ECO:0007669"/>
    <property type="project" value="UniProtKB-SubCell"/>
</dbReference>
<dbReference type="PANTHER" id="PTHR30158">
    <property type="entry name" value="ACRA/E-RELATED COMPONENT OF DRUG EFFLUX TRANSPORTER"/>
    <property type="match status" value="1"/>
</dbReference>
<dbReference type="GO" id="GO:0005886">
    <property type="term" value="C:plasma membrane"/>
    <property type="evidence" value="ECO:0007669"/>
    <property type="project" value="TreeGrafter"/>
</dbReference>
<dbReference type="InterPro" id="IPR006143">
    <property type="entry name" value="RND_pump_MFP"/>
</dbReference>
<evidence type="ECO:0000259" key="3">
    <source>
        <dbReference type="Pfam" id="PF25876"/>
    </source>
</evidence>
<name>A0A952FIR4_9PROT</name>
<evidence type="ECO:0000259" key="4">
    <source>
        <dbReference type="Pfam" id="PF25917"/>
    </source>
</evidence>
<dbReference type="InterPro" id="IPR058624">
    <property type="entry name" value="MdtA-like_HH"/>
</dbReference>
<dbReference type="SUPFAM" id="SSF111369">
    <property type="entry name" value="HlyD-like secretion proteins"/>
    <property type="match status" value="1"/>
</dbReference>
<dbReference type="InterPro" id="IPR058625">
    <property type="entry name" value="MdtA-like_BSH"/>
</dbReference>
<dbReference type="Gene3D" id="2.40.420.20">
    <property type="match status" value="1"/>
</dbReference>
<dbReference type="PANTHER" id="PTHR30158:SF24">
    <property type="entry name" value="HLYD FAMILY SECRETION PROTEIN"/>
    <property type="match status" value="1"/>
</dbReference>
<feature type="domain" description="Multidrug resistance protein MdtA-like C-terminal permuted SH3" evidence="6">
    <location>
        <begin position="311"/>
        <end position="372"/>
    </location>
</feature>
<dbReference type="Pfam" id="PF25876">
    <property type="entry name" value="HH_MFP_RND"/>
    <property type="match status" value="1"/>
</dbReference>
<dbReference type="InterPro" id="IPR058627">
    <property type="entry name" value="MdtA-like_C"/>
</dbReference>
<dbReference type="GO" id="GO:0022857">
    <property type="term" value="F:transmembrane transporter activity"/>
    <property type="evidence" value="ECO:0007669"/>
    <property type="project" value="InterPro"/>
</dbReference>
<accession>A0A952FIR4</accession>
<feature type="domain" description="Multidrug resistance protein MdtA-like alpha-helical hairpin" evidence="3">
    <location>
        <begin position="120"/>
        <end position="189"/>
    </location>
</feature>
<comment type="caution">
    <text evidence="7">The sequence shown here is derived from an EMBL/GenBank/DDBJ whole genome shotgun (WGS) entry which is preliminary data.</text>
</comment>
<evidence type="ECO:0000256" key="2">
    <source>
        <dbReference type="ARBA" id="ARBA00009477"/>
    </source>
</evidence>
<dbReference type="Gene3D" id="2.40.50.100">
    <property type="match status" value="1"/>
</dbReference>
<evidence type="ECO:0000313" key="7">
    <source>
        <dbReference type="EMBL" id="MBW8725162.1"/>
    </source>
</evidence>
<dbReference type="Gene3D" id="2.40.30.170">
    <property type="match status" value="1"/>
</dbReference>
<dbReference type="AlphaFoldDB" id="A0A952FIR4"/>
<feature type="domain" description="Multidrug resistance protein MdtA-like barrel-sandwich hybrid" evidence="4">
    <location>
        <begin position="81"/>
        <end position="218"/>
    </location>
</feature>
<organism evidence="7 8">
    <name type="scientific">Inquilinus limosus</name>
    <dbReference type="NCBI Taxonomy" id="171674"/>
    <lineage>
        <taxon>Bacteria</taxon>
        <taxon>Pseudomonadati</taxon>
        <taxon>Pseudomonadota</taxon>
        <taxon>Alphaproteobacteria</taxon>
        <taxon>Rhodospirillales</taxon>
        <taxon>Rhodospirillaceae</taxon>
        <taxon>Inquilinus</taxon>
    </lineage>
</organism>
<protein>
    <submittedName>
        <fullName evidence="7">Efflux RND transporter periplasmic adaptor subunit</fullName>
    </submittedName>
</protein>
<dbReference type="Proteomes" id="UP000700706">
    <property type="component" value="Unassembled WGS sequence"/>
</dbReference>
<dbReference type="Pfam" id="PF25944">
    <property type="entry name" value="Beta-barrel_RND"/>
    <property type="match status" value="1"/>
</dbReference>
<feature type="domain" description="Multidrug resistance protein MdtA-like beta-barrel" evidence="5">
    <location>
        <begin position="225"/>
        <end position="306"/>
    </location>
</feature>
<dbReference type="Pfam" id="PF25967">
    <property type="entry name" value="RND-MFP_C"/>
    <property type="match status" value="1"/>
</dbReference>
<dbReference type="GO" id="GO:0046677">
    <property type="term" value="P:response to antibiotic"/>
    <property type="evidence" value="ECO:0007669"/>
    <property type="project" value="TreeGrafter"/>
</dbReference>